<reference evidence="1 2" key="1">
    <citation type="journal article" date="2016" name="Nat. Commun.">
        <title>Thousands of microbial genomes shed light on interconnected biogeochemical processes in an aquifer system.</title>
        <authorList>
            <person name="Anantharaman K."/>
            <person name="Brown C.T."/>
            <person name="Hug L.A."/>
            <person name="Sharon I."/>
            <person name="Castelle C.J."/>
            <person name="Probst A.J."/>
            <person name="Thomas B.C."/>
            <person name="Singh A."/>
            <person name="Wilkins M.J."/>
            <person name="Karaoz U."/>
            <person name="Brodie E.L."/>
            <person name="Williams K.H."/>
            <person name="Hubbard S.S."/>
            <person name="Banfield J.F."/>
        </authorList>
    </citation>
    <scope>NUCLEOTIDE SEQUENCE [LARGE SCALE GENOMIC DNA]</scope>
</reference>
<dbReference type="EMBL" id="MGDD01000180">
    <property type="protein sequence ID" value="OGL45377.1"/>
    <property type="molecule type" value="Genomic_DNA"/>
</dbReference>
<name>A0A1F7RWZ2_9BACT</name>
<protein>
    <recommendedName>
        <fullName evidence="3">Pyruvate formate lyase-activating protein</fullName>
    </recommendedName>
</protein>
<gene>
    <name evidence="1" type="ORF">A2161_06230</name>
</gene>
<evidence type="ECO:0000313" key="2">
    <source>
        <dbReference type="Proteomes" id="UP000179266"/>
    </source>
</evidence>
<dbReference type="PANTHER" id="PTHR43075:SF1">
    <property type="entry name" value="FORMATE LYASE ACTIVATING ENZYME, PUTATIVE (AFU_ORTHOLOGUE AFUA_2G15630)-RELATED"/>
    <property type="match status" value="1"/>
</dbReference>
<evidence type="ECO:0008006" key="3">
    <source>
        <dbReference type="Google" id="ProtNLM"/>
    </source>
</evidence>
<organism evidence="1 2">
    <name type="scientific">Candidatus Schekmanbacteria bacterium RBG_13_48_7</name>
    <dbReference type="NCBI Taxonomy" id="1817878"/>
    <lineage>
        <taxon>Bacteria</taxon>
        <taxon>Candidatus Schekmaniibacteriota</taxon>
    </lineage>
</organism>
<evidence type="ECO:0000313" key="1">
    <source>
        <dbReference type="EMBL" id="OGL45377.1"/>
    </source>
</evidence>
<dbReference type="Proteomes" id="UP000179266">
    <property type="component" value="Unassembled WGS sequence"/>
</dbReference>
<accession>A0A1F7RWZ2</accession>
<sequence>MKFGDIMIGLQNMGCHNINLVTPTHYVPKILEGLLHAIDNGLNIPIVYNCSGYENVEILELLDGIVDIYMPDIKFMESAPASEYMDASDYPDRVRNAVVVMHKQVGDLECDKNGIAVKGLLIRHLVMPNHGSNTEKVLEFIANEISLNSYVNIMDQYHSMYRAHEYKNLTRRATREEYIHACKFAESLGLYRGFGKRLHE</sequence>
<dbReference type="InterPro" id="IPR040085">
    <property type="entry name" value="MJ0674-like"/>
</dbReference>
<dbReference type="Gene3D" id="3.20.20.70">
    <property type="entry name" value="Aldolase class I"/>
    <property type="match status" value="1"/>
</dbReference>
<comment type="caution">
    <text evidence="1">The sequence shown here is derived from an EMBL/GenBank/DDBJ whole genome shotgun (WGS) entry which is preliminary data.</text>
</comment>
<dbReference type="PANTHER" id="PTHR43075">
    <property type="entry name" value="FORMATE LYASE ACTIVATING ENZYME, PUTATIVE (AFU_ORTHOLOGUE AFUA_2G15630)-RELATED"/>
    <property type="match status" value="1"/>
</dbReference>
<dbReference type="AlphaFoldDB" id="A0A1F7RWZ2"/>
<proteinExistence type="predicted"/>
<dbReference type="InterPro" id="IPR013785">
    <property type="entry name" value="Aldolase_TIM"/>
</dbReference>